<name>A0ABS1CQP1_9GAMM</name>
<organism evidence="6 7">
    <name type="scientific">Thiohalocapsa halophila</name>
    <dbReference type="NCBI Taxonomy" id="69359"/>
    <lineage>
        <taxon>Bacteria</taxon>
        <taxon>Pseudomonadati</taxon>
        <taxon>Pseudomonadota</taxon>
        <taxon>Gammaproteobacteria</taxon>
        <taxon>Chromatiales</taxon>
        <taxon>Chromatiaceae</taxon>
        <taxon>Thiohalocapsa</taxon>
    </lineage>
</organism>
<keyword evidence="3" id="KW-1278">Translocase</keyword>
<dbReference type="InterPro" id="IPR023299">
    <property type="entry name" value="ATPase_P-typ_cyto_dom_N"/>
</dbReference>
<dbReference type="PROSITE" id="PS00154">
    <property type="entry name" value="ATPASE_E1_E2"/>
    <property type="match status" value="1"/>
</dbReference>
<proteinExistence type="predicted"/>
<evidence type="ECO:0000256" key="2">
    <source>
        <dbReference type="ARBA" id="ARBA00022692"/>
    </source>
</evidence>
<comment type="caution">
    <text evidence="6">The sequence shown here is derived from an EMBL/GenBank/DDBJ whole genome shotgun (WGS) entry which is preliminary data.</text>
</comment>
<dbReference type="InterPro" id="IPR018303">
    <property type="entry name" value="ATPase_P-typ_P_site"/>
</dbReference>
<evidence type="ECO:0000256" key="3">
    <source>
        <dbReference type="ARBA" id="ARBA00022967"/>
    </source>
</evidence>
<keyword evidence="7" id="KW-1185">Reference proteome</keyword>
<dbReference type="InterPro" id="IPR036412">
    <property type="entry name" value="HAD-like_sf"/>
</dbReference>
<dbReference type="SUPFAM" id="SSF81660">
    <property type="entry name" value="Metal cation-transporting ATPase, ATP-binding domain N"/>
    <property type="match status" value="1"/>
</dbReference>
<evidence type="ECO:0000256" key="5">
    <source>
        <dbReference type="ARBA" id="ARBA00023136"/>
    </source>
</evidence>
<sequence length="217" mass="23621">MGRSAQHGVLIKHSQVFETIKGVDAVLFDKTGTLTYDVPRVAQVVCAGGHYAEEQIIAYTAAAEQKFSHPIAKAILNRAEELGLALPAQDETRYHVGLGIEVVVDARHVKVGSARYIEQEGIALPPVIAEALQASQDRGHSAILIAIEDEVAGLIELRATVRDEALEVIGSLRKRGIKEIVLISGDHETPTRELASRLKVDRYFGGVMPHDKADYVK</sequence>
<accession>A0ABS1CQP1</accession>
<dbReference type="PANTHER" id="PTHR43520">
    <property type="entry name" value="ATP7, ISOFORM B"/>
    <property type="match status" value="1"/>
</dbReference>
<dbReference type="PANTHER" id="PTHR43520:SF8">
    <property type="entry name" value="P-TYPE CU(+) TRANSPORTER"/>
    <property type="match status" value="1"/>
</dbReference>
<dbReference type="Proteomes" id="UP000748752">
    <property type="component" value="Unassembled WGS sequence"/>
</dbReference>
<protein>
    <submittedName>
        <fullName evidence="6">Heavy metal translocating P-type ATPase</fullName>
    </submittedName>
</protein>
<keyword evidence="5" id="KW-0472">Membrane</keyword>
<comment type="subcellular location">
    <subcellularLocation>
        <location evidence="1">Membrane</location>
    </subcellularLocation>
</comment>
<dbReference type="SUPFAM" id="SSF56784">
    <property type="entry name" value="HAD-like"/>
    <property type="match status" value="1"/>
</dbReference>
<dbReference type="EMBL" id="NRRV01000201">
    <property type="protein sequence ID" value="MBK1634018.1"/>
    <property type="molecule type" value="Genomic_DNA"/>
</dbReference>
<evidence type="ECO:0000256" key="4">
    <source>
        <dbReference type="ARBA" id="ARBA00022989"/>
    </source>
</evidence>
<dbReference type="Gene3D" id="3.40.50.1000">
    <property type="entry name" value="HAD superfamily/HAD-like"/>
    <property type="match status" value="1"/>
</dbReference>
<dbReference type="Gene3D" id="3.40.1110.10">
    <property type="entry name" value="Calcium-transporting ATPase, cytoplasmic domain N"/>
    <property type="match status" value="1"/>
</dbReference>
<keyword evidence="4" id="KW-1133">Transmembrane helix</keyword>
<feature type="non-terminal residue" evidence="6">
    <location>
        <position position="217"/>
    </location>
</feature>
<evidence type="ECO:0000313" key="6">
    <source>
        <dbReference type="EMBL" id="MBK1634018.1"/>
    </source>
</evidence>
<reference evidence="6 7" key="1">
    <citation type="journal article" date="2020" name="Microorganisms">
        <title>Osmotic Adaptation and Compatible Solute Biosynthesis of Phototrophic Bacteria as Revealed from Genome Analyses.</title>
        <authorList>
            <person name="Imhoff J.F."/>
            <person name="Rahn T."/>
            <person name="Kunzel S."/>
            <person name="Keller A."/>
            <person name="Neulinger S.C."/>
        </authorList>
    </citation>
    <scope>NUCLEOTIDE SEQUENCE [LARGE SCALE GENOMIC DNA]</scope>
    <source>
        <strain evidence="6 7">DSM 6210</strain>
    </source>
</reference>
<evidence type="ECO:0000256" key="1">
    <source>
        <dbReference type="ARBA" id="ARBA00004370"/>
    </source>
</evidence>
<keyword evidence="2" id="KW-0812">Transmembrane</keyword>
<dbReference type="NCBIfam" id="TIGR01494">
    <property type="entry name" value="ATPase_P-type"/>
    <property type="match status" value="1"/>
</dbReference>
<dbReference type="InterPro" id="IPR023214">
    <property type="entry name" value="HAD_sf"/>
</dbReference>
<gene>
    <name evidence="6" type="ORF">CKO31_25525</name>
</gene>
<evidence type="ECO:0000313" key="7">
    <source>
        <dbReference type="Proteomes" id="UP000748752"/>
    </source>
</evidence>
<dbReference type="Pfam" id="PF00702">
    <property type="entry name" value="Hydrolase"/>
    <property type="match status" value="1"/>
</dbReference>
<dbReference type="InterPro" id="IPR001757">
    <property type="entry name" value="P_typ_ATPase"/>
</dbReference>
<dbReference type="RefSeq" id="WP_200243771.1">
    <property type="nucleotide sequence ID" value="NZ_NRRV01000201.1"/>
</dbReference>